<evidence type="ECO:0000313" key="3">
    <source>
        <dbReference type="EMBL" id="EGQ26781.1"/>
    </source>
</evidence>
<feature type="coiled-coil region" evidence="1">
    <location>
        <begin position="140"/>
        <end position="167"/>
    </location>
</feature>
<sequence length="434" mass="49599">MDCVNKKGTALGLAFLLAFPGMSTVALADGVEEVEKDGELIEDVDNIEEDDVILEGDAEDEDSEDMELELLESLSLDTVLELALEDNYSLLLSNYQLELLKIQTGGTDSDYGETAFDIKDLERTKKRLQKASGSGSFAERLQIQNQLEALQDKIDAVEAALEQMESQQVSLIYTEEEAKENIKMAATASYVKLLMTAEQQELQKKALEVKEKEVAIKKRQYDLGILSRDEHSKELREIERQETQLALDKKDWDQELAEFTFDLGVVYHPELKLEPLDLDELELVEQQTETQELIENTFKYKSQVTAIELAEKQRTRVYDDEDSKTHDKNEADLKVKIEKEKLEQLKTNGAVTIRQLFYDVEDGFQDIRDAERELKFAKEDDKTLKRRYELGLVSRADYELAGIRVDQAQLKLDLAKESYFLLTKNVELLEAGVI</sequence>
<protein>
    <recommendedName>
        <fullName evidence="5">Outer membrane efflux protein</fullName>
    </recommendedName>
</protein>
<dbReference type="SUPFAM" id="SSF56954">
    <property type="entry name" value="Outer membrane efflux proteins (OEP)"/>
    <property type="match status" value="2"/>
</dbReference>
<comment type="caution">
    <text evidence="3">The sequence shown here is derived from an EMBL/GenBank/DDBJ whole genome shotgun (WGS) entry which is preliminary data.</text>
</comment>
<dbReference type="Gene3D" id="1.20.1600.10">
    <property type="entry name" value="Outer membrane efflux proteins (OEP)"/>
    <property type="match status" value="2"/>
</dbReference>
<feature type="signal peptide" evidence="2">
    <location>
        <begin position="1"/>
        <end position="28"/>
    </location>
</feature>
<feature type="chain" id="PRO_5003382006" description="Outer membrane efflux protein" evidence="2">
    <location>
        <begin position="29"/>
        <end position="434"/>
    </location>
</feature>
<dbReference type="AlphaFoldDB" id="F9DQY3"/>
<dbReference type="Proteomes" id="UP000005316">
    <property type="component" value="Unassembled WGS sequence"/>
</dbReference>
<accession>F9DQY3</accession>
<reference evidence="3 4" key="1">
    <citation type="submission" date="2011-04" db="EMBL/GenBank/DDBJ databases">
        <authorList>
            <person name="Muzny D."/>
            <person name="Qin X."/>
            <person name="Deng J."/>
            <person name="Jiang H."/>
            <person name="Liu Y."/>
            <person name="Qu J."/>
            <person name="Song X.-Z."/>
            <person name="Zhang L."/>
            <person name="Thornton R."/>
            <person name="Coyle M."/>
            <person name="Francisco L."/>
            <person name="Jackson L."/>
            <person name="Javaid M."/>
            <person name="Korchina V."/>
            <person name="Kovar C."/>
            <person name="Mata R."/>
            <person name="Mathew T."/>
            <person name="Ngo R."/>
            <person name="Nguyen L."/>
            <person name="Nguyen N."/>
            <person name="Okwuonu G."/>
            <person name="Ongeri F."/>
            <person name="Pham C."/>
            <person name="Simmons D."/>
            <person name="Wilczek-Boney K."/>
            <person name="Hale W."/>
            <person name="Jakkamsetti A."/>
            <person name="Pham P."/>
            <person name="Ruth R."/>
            <person name="San Lucas F."/>
            <person name="Warren J."/>
            <person name="Zhang J."/>
            <person name="Zhao Z."/>
            <person name="Zhou C."/>
            <person name="Zhu D."/>
            <person name="Lee S."/>
            <person name="Bess C."/>
            <person name="Blankenburg K."/>
            <person name="Forbes L."/>
            <person name="Fu Q."/>
            <person name="Gubbala S."/>
            <person name="Hirani K."/>
            <person name="Jayaseelan J.C."/>
            <person name="Lara F."/>
            <person name="Munidasa M."/>
            <person name="Palculict T."/>
            <person name="Patil S."/>
            <person name="Pu L.-L."/>
            <person name="Saada N."/>
            <person name="Tang L."/>
            <person name="Weissenberger G."/>
            <person name="Zhu Y."/>
            <person name="Hemphill L."/>
            <person name="Shang Y."/>
            <person name="Youmans B."/>
            <person name="Ayvaz T."/>
            <person name="Ross M."/>
            <person name="Santibanez J."/>
            <person name="Aqrawi P."/>
            <person name="Gross S."/>
            <person name="Joshi V."/>
            <person name="Fowler G."/>
            <person name="Nazareth L."/>
            <person name="Reid J."/>
            <person name="Worley K."/>
            <person name="Petrosino J."/>
            <person name="Highlander S."/>
            <person name="Gibbs R."/>
        </authorList>
    </citation>
    <scope>NUCLEOTIDE SEQUENCE [LARGE SCALE GENOMIC DNA]</scope>
    <source>
        <strain evidence="3 4">2681</strain>
    </source>
</reference>
<proteinExistence type="predicted"/>
<dbReference type="HOGENOM" id="CLU_631510_0_0_9"/>
<dbReference type="OrthoDB" id="2850700at2"/>
<keyword evidence="1" id="KW-0175">Coiled coil</keyword>
<organism evidence="3 4">
    <name type="scientific">Sporosarcina newyorkensis 2681</name>
    <dbReference type="NCBI Taxonomy" id="1027292"/>
    <lineage>
        <taxon>Bacteria</taxon>
        <taxon>Bacillati</taxon>
        <taxon>Bacillota</taxon>
        <taxon>Bacilli</taxon>
        <taxon>Bacillales</taxon>
        <taxon>Caryophanaceae</taxon>
        <taxon>Sporosarcina</taxon>
    </lineage>
</organism>
<evidence type="ECO:0000256" key="1">
    <source>
        <dbReference type="SAM" id="Coils"/>
    </source>
</evidence>
<gene>
    <name evidence="3" type="ORF">HMPREF9372_1213</name>
</gene>
<evidence type="ECO:0000256" key="2">
    <source>
        <dbReference type="SAM" id="SignalP"/>
    </source>
</evidence>
<dbReference type="GO" id="GO:0015562">
    <property type="term" value="F:efflux transmembrane transporter activity"/>
    <property type="evidence" value="ECO:0007669"/>
    <property type="project" value="InterPro"/>
</dbReference>
<evidence type="ECO:0008006" key="5">
    <source>
        <dbReference type="Google" id="ProtNLM"/>
    </source>
</evidence>
<keyword evidence="2" id="KW-0732">Signal</keyword>
<dbReference type="EMBL" id="AFPZ01000031">
    <property type="protein sequence ID" value="EGQ26781.1"/>
    <property type="molecule type" value="Genomic_DNA"/>
</dbReference>
<evidence type="ECO:0000313" key="4">
    <source>
        <dbReference type="Proteomes" id="UP000005316"/>
    </source>
</evidence>
<dbReference type="eggNOG" id="ENOG5032XR9">
    <property type="taxonomic scope" value="Bacteria"/>
</dbReference>
<name>F9DQY3_9BACL</name>
<feature type="coiled-coil region" evidence="1">
    <location>
        <begin position="328"/>
        <end position="387"/>
    </location>
</feature>